<evidence type="ECO:0000313" key="3">
    <source>
        <dbReference type="EMBL" id="SDY43532.1"/>
    </source>
</evidence>
<keyword evidence="4" id="KW-1185">Reference proteome</keyword>
<sequence length="291" mass="32526">MTDLDLIDDYSVLVLEESYTLQDLFADWLDGIEVRPVADPDAVIGAFDATVAVACLSETAFDGRGEAIRNDLLSRNPYCQLVGILSRSASLAEHEPEYDECLQRPILKVDLQDTVERRLAYGIYSSVLREFYDLNAAFVWRRRDETDDRADAESADRAADDATAGRDGSEAVDDGDFEDLTDDEIRERYQRVCRQLDVLQGRLSGAAIAEITRSIRRHKDYLTTPTAAVDRGPPAKHHPRRCPACKLPWGIDHGNELGNGFIRIAAGVRRCTRCQEIVHGLGESGRRITSR</sequence>
<evidence type="ECO:0000259" key="2">
    <source>
        <dbReference type="Pfam" id="PF18547"/>
    </source>
</evidence>
<dbReference type="InterPro" id="IPR040726">
    <property type="entry name" value="HalOD2"/>
</dbReference>
<feature type="compositionally biased region" description="Basic and acidic residues" evidence="1">
    <location>
        <begin position="149"/>
        <end position="169"/>
    </location>
</feature>
<evidence type="ECO:0000313" key="4">
    <source>
        <dbReference type="Proteomes" id="UP000199079"/>
    </source>
</evidence>
<feature type="domain" description="Halobacterial output" evidence="2">
    <location>
        <begin position="238"/>
        <end position="288"/>
    </location>
</feature>
<dbReference type="OrthoDB" id="341964at2157"/>
<dbReference type="RefSeq" id="WP_092732790.1">
    <property type="nucleotide sequence ID" value="NZ_FNPC01000005.1"/>
</dbReference>
<organism evidence="3 4">
    <name type="scientific">Halopenitus persicus</name>
    <dbReference type="NCBI Taxonomy" id="1048396"/>
    <lineage>
        <taxon>Archaea</taxon>
        <taxon>Methanobacteriati</taxon>
        <taxon>Methanobacteriota</taxon>
        <taxon>Stenosarchaea group</taxon>
        <taxon>Halobacteria</taxon>
        <taxon>Halobacteriales</taxon>
        <taxon>Haloferacaceae</taxon>
        <taxon>Halopenitus</taxon>
    </lineage>
</organism>
<dbReference type="Proteomes" id="UP000199079">
    <property type="component" value="Unassembled WGS sequence"/>
</dbReference>
<dbReference type="AlphaFoldDB" id="A0A1H3JUB1"/>
<gene>
    <name evidence="3" type="ORF">SAMN05216564_105145</name>
</gene>
<accession>A0A1H3JUB1</accession>
<proteinExistence type="predicted"/>
<protein>
    <recommendedName>
        <fullName evidence="2">Halobacterial output domain-containing protein</fullName>
    </recommendedName>
</protein>
<evidence type="ECO:0000256" key="1">
    <source>
        <dbReference type="SAM" id="MobiDB-lite"/>
    </source>
</evidence>
<dbReference type="EMBL" id="FNPC01000005">
    <property type="protein sequence ID" value="SDY43532.1"/>
    <property type="molecule type" value="Genomic_DNA"/>
</dbReference>
<name>A0A1H3JUB1_9EURY</name>
<feature type="region of interest" description="Disordered" evidence="1">
    <location>
        <begin position="149"/>
        <end position="177"/>
    </location>
</feature>
<dbReference type="Pfam" id="PF18547">
    <property type="entry name" value="HalOD2"/>
    <property type="match status" value="1"/>
</dbReference>
<reference evidence="4" key="1">
    <citation type="submission" date="2016-10" db="EMBL/GenBank/DDBJ databases">
        <authorList>
            <person name="Varghese N."/>
            <person name="Submissions S."/>
        </authorList>
    </citation>
    <scope>NUCLEOTIDE SEQUENCE [LARGE SCALE GENOMIC DNA]</scope>
    <source>
        <strain evidence="4">DC30,IBRC 10041,KCTC 4046</strain>
    </source>
</reference>